<organism evidence="9 12">
    <name type="scientific">Candidatus Methanofastidiosum methylothiophilum</name>
    <dbReference type="NCBI Taxonomy" id="1705564"/>
    <lineage>
        <taxon>Archaea</taxon>
        <taxon>Methanobacteriati</taxon>
        <taxon>Methanobacteriota</taxon>
        <taxon>Stenosarchaea group</taxon>
        <taxon>Candidatus Methanofastidiosia</taxon>
        <taxon>Candidatus Methanofastidiosales</taxon>
        <taxon>Candidatus Methanofastidiosaceae</taxon>
        <taxon>Candidatus Methanofastidiosum</taxon>
    </lineage>
</organism>
<feature type="transmembrane region" description="Helical" evidence="6">
    <location>
        <begin position="40"/>
        <end position="57"/>
    </location>
</feature>
<evidence type="ECO:0000313" key="11">
    <source>
        <dbReference type="Proteomes" id="UP000092401"/>
    </source>
</evidence>
<dbReference type="InterPro" id="IPR051611">
    <property type="entry name" value="ECF_transporter_component"/>
</dbReference>
<dbReference type="EMBL" id="LNGF01000005">
    <property type="protein sequence ID" value="KYC48427.1"/>
    <property type="molecule type" value="Genomic_DNA"/>
</dbReference>
<feature type="transmembrane region" description="Helical" evidence="6">
    <location>
        <begin position="64"/>
        <end position="85"/>
    </location>
</feature>
<sequence>MIKYSMYVKGTSFFHSLDPRTKIVIVSSIFGLALLYRDPLYLGTIALFVLLMIRFLCKIKIRRLVTYIRPILPLVFMSLLLWPFFQPTGNIIFEYWRIRISEDGIRMGLAMTFRIFAIITATFLLLMTTLQRDLVLGLMKFKVPYEYCLTLAISLRYVPTLAGITYTIMDAQRSRGLELDKGPIFKRIRNYIPIITPLIIGSIRMAEELAIAIESRGFGYGERTFLREISLKKRDYVTMIIFVLILGIGIYIRLLGYGTMPFL</sequence>
<feature type="transmembrane region" description="Helical" evidence="6">
    <location>
        <begin position="236"/>
        <end position="254"/>
    </location>
</feature>
<evidence type="ECO:0000313" key="9">
    <source>
        <dbReference type="EMBL" id="KYC51061.1"/>
    </source>
</evidence>
<accession>A0A150J1D7</accession>
<evidence type="ECO:0000313" key="12">
    <source>
        <dbReference type="Proteomes" id="UP000092403"/>
    </source>
</evidence>
<accession>A0A150IMM3</accession>
<evidence type="ECO:0000256" key="1">
    <source>
        <dbReference type="ARBA" id="ARBA00004141"/>
    </source>
</evidence>
<dbReference type="AlphaFoldDB" id="A0A150J1D7"/>
<keyword evidence="5 6" id="KW-0472">Membrane</keyword>
<keyword evidence="3 6" id="KW-0812">Transmembrane</keyword>
<dbReference type="InterPro" id="IPR003339">
    <property type="entry name" value="ABC/ECF_trnsptr_transmembrane"/>
</dbReference>
<comment type="subcellular location">
    <subcellularLocation>
        <location evidence="1">Membrane</location>
        <topology evidence="1">Multi-pass membrane protein</topology>
    </subcellularLocation>
</comment>
<dbReference type="Pfam" id="PF02361">
    <property type="entry name" value="CbiQ"/>
    <property type="match status" value="1"/>
</dbReference>
<evidence type="ECO:0000313" key="8">
    <source>
        <dbReference type="EMBL" id="KYC48427.1"/>
    </source>
</evidence>
<dbReference type="GO" id="GO:0005886">
    <property type="term" value="C:plasma membrane"/>
    <property type="evidence" value="ECO:0007669"/>
    <property type="project" value="UniProtKB-ARBA"/>
</dbReference>
<keyword evidence="4 6" id="KW-1133">Transmembrane helix</keyword>
<dbReference type="EMBL" id="LNJC01000004">
    <property type="protein sequence ID" value="KYC51061.1"/>
    <property type="molecule type" value="Genomic_DNA"/>
</dbReference>
<evidence type="ECO:0000313" key="10">
    <source>
        <dbReference type="Proteomes" id="UP000091929"/>
    </source>
</evidence>
<dbReference type="PANTHER" id="PTHR34857:SF2">
    <property type="entry name" value="SLL0384 PROTEIN"/>
    <property type="match status" value="1"/>
</dbReference>
<dbReference type="EMBL" id="LNGE01000003">
    <property type="protein sequence ID" value="KYC46187.1"/>
    <property type="molecule type" value="Genomic_DNA"/>
</dbReference>
<evidence type="ECO:0000313" key="7">
    <source>
        <dbReference type="EMBL" id="KYC46187.1"/>
    </source>
</evidence>
<feature type="transmembrane region" description="Helical" evidence="6">
    <location>
        <begin position="105"/>
        <end position="126"/>
    </location>
</feature>
<dbReference type="Proteomes" id="UP000091929">
    <property type="component" value="Unassembled WGS sequence"/>
</dbReference>
<evidence type="ECO:0000256" key="3">
    <source>
        <dbReference type="ARBA" id="ARBA00022692"/>
    </source>
</evidence>
<dbReference type="CDD" id="cd16914">
    <property type="entry name" value="EcfT"/>
    <property type="match status" value="1"/>
</dbReference>
<accession>A0A150ITW4</accession>
<feature type="transmembrane region" description="Helical" evidence="6">
    <location>
        <begin position="147"/>
        <end position="168"/>
    </location>
</feature>
<comment type="caution">
    <text evidence="9">The sequence shown here is derived from an EMBL/GenBank/DDBJ whole genome shotgun (WGS) entry which is preliminary data.</text>
</comment>
<evidence type="ECO:0000256" key="6">
    <source>
        <dbReference type="SAM" id="Phobius"/>
    </source>
</evidence>
<name>A0A150J1D7_9EURY</name>
<proteinExistence type="predicted"/>
<reference evidence="10 11" key="1">
    <citation type="journal article" date="2016" name="ISME J.">
        <title>Chasing the elusive Euryarchaeota class WSA2: genomes reveal a uniquely fastidious methyl-reducing methanogen.</title>
        <authorList>
            <person name="Nobu M.K."/>
            <person name="Narihiro T."/>
            <person name="Kuroda K."/>
            <person name="Mei R."/>
            <person name="Liu W.T."/>
        </authorList>
    </citation>
    <scope>NUCLEOTIDE SEQUENCE [LARGE SCALE GENOMIC DNA]</scope>
    <source>
        <strain evidence="7">B03fssc0709_Meth_Bin005</strain>
        <strain evidence="8">B15fssc0709_Meth_Bin003</strain>
        <strain evidence="9">BMIXfssc0709_Meth_Bin006</strain>
    </source>
</reference>
<dbReference type="Proteomes" id="UP000092401">
    <property type="component" value="Unassembled WGS sequence"/>
</dbReference>
<dbReference type="Proteomes" id="UP000092403">
    <property type="component" value="Unassembled WGS sequence"/>
</dbReference>
<evidence type="ECO:0000256" key="2">
    <source>
        <dbReference type="ARBA" id="ARBA00022475"/>
    </source>
</evidence>
<dbReference type="PANTHER" id="PTHR34857">
    <property type="entry name" value="SLL0384 PROTEIN"/>
    <property type="match status" value="1"/>
</dbReference>
<evidence type="ECO:0000256" key="4">
    <source>
        <dbReference type="ARBA" id="ARBA00022989"/>
    </source>
</evidence>
<keyword evidence="2" id="KW-1003">Cell membrane</keyword>
<gene>
    <name evidence="9" type="primary">ecfT_1</name>
    <name evidence="7" type="ORF">APG10_00190</name>
    <name evidence="8" type="ORF">APG11_00340</name>
    <name evidence="9" type="ORF">APG12_00346</name>
</gene>
<protein>
    <submittedName>
        <fullName evidence="9">Energy-coupling factor transporter transmembrane protein EcfT</fullName>
    </submittedName>
</protein>
<evidence type="ECO:0000256" key="5">
    <source>
        <dbReference type="ARBA" id="ARBA00023136"/>
    </source>
</evidence>